<accession>A0A1B2JDH9</accession>
<comment type="similarity">
    <text evidence="2">Belongs to the HIR3 family.</text>
</comment>
<dbReference type="GO" id="GO:0005634">
    <property type="term" value="C:nucleus"/>
    <property type="evidence" value="ECO:0007669"/>
    <property type="project" value="UniProtKB-SubCell"/>
</dbReference>
<dbReference type="GO" id="GO:0006325">
    <property type="term" value="P:chromatin organization"/>
    <property type="evidence" value="ECO:0007669"/>
    <property type="project" value="InterPro"/>
</dbReference>
<evidence type="ECO:0000256" key="4">
    <source>
        <dbReference type="SAM" id="MobiDB-lite"/>
    </source>
</evidence>
<dbReference type="EMBL" id="CP014585">
    <property type="protein sequence ID" value="ANZ76090.1"/>
    <property type="molecule type" value="Genomic_DNA"/>
</dbReference>
<dbReference type="OrthoDB" id="77564at2759"/>
<feature type="region of interest" description="Disordered" evidence="4">
    <location>
        <begin position="377"/>
        <end position="423"/>
    </location>
</feature>
<evidence type="ECO:0000313" key="5">
    <source>
        <dbReference type="EMBL" id="ANZ76090.1"/>
    </source>
</evidence>
<gene>
    <name evidence="5" type="primary">HIR3</name>
    <name evidence="5" type="ORF">ATY40_BA7502345</name>
</gene>
<dbReference type="GO" id="GO:0000417">
    <property type="term" value="C:HIR complex"/>
    <property type="evidence" value="ECO:0007669"/>
    <property type="project" value="TreeGrafter"/>
</dbReference>
<evidence type="ECO:0000256" key="2">
    <source>
        <dbReference type="ARBA" id="ARBA00007335"/>
    </source>
</evidence>
<dbReference type="GO" id="GO:0031491">
    <property type="term" value="F:nucleosome binding"/>
    <property type="evidence" value="ECO:0007669"/>
    <property type="project" value="TreeGrafter"/>
</dbReference>
<protein>
    <submittedName>
        <fullName evidence="5">BA75_02345T0</fullName>
    </submittedName>
</protein>
<name>A0A1B2JDH9_PICPA</name>
<feature type="compositionally biased region" description="Basic and acidic residues" evidence="4">
    <location>
        <begin position="377"/>
        <end position="392"/>
    </location>
</feature>
<dbReference type="InterPro" id="IPR033053">
    <property type="entry name" value="Hir3/CABIN1"/>
</dbReference>
<dbReference type="Proteomes" id="UP000094565">
    <property type="component" value="Chromosome 2"/>
</dbReference>
<feature type="region of interest" description="Disordered" evidence="4">
    <location>
        <begin position="297"/>
        <end position="362"/>
    </location>
</feature>
<proteinExistence type="inferred from homology"/>
<keyword evidence="3" id="KW-0539">Nucleus</keyword>
<dbReference type="PANTHER" id="PTHR15502:SF7">
    <property type="entry name" value="CALCINEURIN-BINDING PROTEIN CABIN-1"/>
    <property type="match status" value="1"/>
</dbReference>
<reference evidence="5 6" key="1">
    <citation type="submission" date="2016-02" db="EMBL/GenBank/DDBJ databases">
        <title>Comparative genomic and transcriptomic foundation for Pichia pastoris.</title>
        <authorList>
            <person name="Love K.R."/>
            <person name="Shah K.A."/>
            <person name="Whittaker C.A."/>
            <person name="Wu J."/>
            <person name="Bartlett M.C."/>
            <person name="Ma D."/>
            <person name="Leeson R.L."/>
            <person name="Priest M."/>
            <person name="Young S.K."/>
            <person name="Love J.C."/>
        </authorList>
    </citation>
    <scope>NUCLEOTIDE SEQUENCE [LARGE SCALE GENOMIC DNA]</scope>
    <source>
        <strain evidence="5 6">ATCC 28485</strain>
    </source>
</reference>
<comment type="subcellular location">
    <subcellularLocation>
        <location evidence="1">Nucleus</location>
    </subcellularLocation>
</comment>
<sequence>MSLFRAVNIEDNEGDAEDHTKELQIEEGFKIFYKALTLQKEAQLQEAEQLYNQLFSLNIMQSETPTISPVIRTLNYLAYRNRGILRLHILQFTTVKSKSTDTPHNELLNVLILCLKDLVKALEYEEGDSFLTQLLYDIFTMLGYKRIARYMVEYELMKWDNQYGSEDELPVSKYNISRGQLQNTLSLYDFLLQQFNDDICDSGFISNNHIQLFERVPLRKRKREGPIFSSISSFKLNTSNRSPFSMDLDHFFKLKPSPSWDLLLSNIEELIPKSKGKTKCLDDYLLTDVAIERVSLEAPNGDSRDSADTEYSDDELLYRTPDPPDYAISQDLSKTRQDTSLFKGEESHERERSSSNKEHTINLEVNSSFNAALEEEHRIHSTSKKVNEHRGNLEVVTSPNLRDSPDAPPNHLEVQKSNRSSRSRRNLDSLSIVVAMDDFTHNTEFIKSCNIFLTNCPGHIQLFDYTEALIDEKLRSQRANGAIPIPDIDFVSILNNWTQNCSALLLLNIEMESFENFSVIDILSSTSINDFDVTIRNFNDLQMGETTLNQFLAMIEKRSLNIYQLKYLILKQFFSHNDDLNARIITDYELERGALKSLRKIMDSVDVTLLNHIRAYLNRSNGSTIKLFEFFTISISFTEQLVNDYISLKIVLKTKKDWASNRSRYNELLNTVHCIEGRILNWGSIVRDIYFLLRRRSFSDLVQKYWFQFRWVQITYSQYSNDSSLTHARLLLSHLDKELKESHIIIDTSYINNDHISMLSPRNAGIQLSKLNVLNLFSSIIDTSVDNASTRIEMLESLLLEKNPVAEEYYELNKFIHGSSIELKLKLWQILLKHYLETEDIPKYNKGYNLVIALLDQELHGEFYKNAEFLHRQKLLLRIVAFFGEFTIKFVSLLEQVKYCEALDPESMPLLATFVQLCVVVLVLEDFAQIYGQESISRKSPRSFHRLSDIICASFCLFFLYWKSLMGAAAVKENINSFLSLLHKALGDRGICDCANGIFLKMLQRELLTLDCDDSDNELFQCLNCRFGVSLSKEKFSPFNHNCRHGSMSKDDALDISLYILPYIFNKKNPFLSPPRSEMKILLDKIHDVIGNPNIDINDRFTINTAKIESFFNNMMITVKTLKYAFHGLLRIELQPLTDWELTEVAQNGLYYLQGLTALNLFKVRKRSMQGRSAELGFVIKMLKNDLLCGNNRLETWLCLGQCYNFLFEDDVIWTSDKLNNENRKMATAVYQKKAILCYIMAINEYSRSHRFMKIKISKEVSHALFSGFGKLLFGALVEPMNKLAFFVNSTPLFVKHQGAKAYEKLSANNIGDPLMYKVLELSFQLAIRTSDEDWVNYYYLAKVQRKLGYSAHVVVRTLLLSCKVSTRKSTEVIIEPHYKLVSLLFKFVLREQKLTVAEGTKYLAEDPVVSSLGKVVDCENDFARLCLQGLSKLNQIDKRNWQHKPLYRSARIRCEIFNDFQGAKQEMLALVNLKAHSKALVSIWKPENEIPGKHFVYNYTYVIFFVDILSELEDINSMITLCKKLRKIGQNLVQPSKAWDHACTKLCILVRKYCGMDDKYTEKALAVYHYGELLEKKRLFLADLSETGILHLENRVDYYLLYEMSEFRRMTNGFAPTGMVDDTFFGIYLKIFQEWEHRKGPIEVSTEEVKKYKPKVAKRDILPLCSELLKLVSKDLVSLKPHDFDFELKLSSELRIDDQNPENTGRLLKEGPQALHI</sequence>
<feature type="compositionally biased region" description="Basic and acidic residues" evidence="4">
    <location>
        <begin position="333"/>
        <end position="361"/>
    </location>
</feature>
<organism evidence="5 6">
    <name type="scientific">Komagataella pastoris</name>
    <name type="common">Yeast</name>
    <name type="synonym">Pichia pastoris</name>
    <dbReference type="NCBI Taxonomy" id="4922"/>
    <lineage>
        <taxon>Eukaryota</taxon>
        <taxon>Fungi</taxon>
        <taxon>Dikarya</taxon>
        <taxon>Ascomycota</taxon>
        <taxon>Saccharomycotina</taxon>
        <taxon>Pichiomycetes</taxon>
        <taxon>Pichiales</taxon>
        <taxon>Pichiaceae</taxon>
        <taxon>Komagataella</taxon>
    </lineage>
</organism>
<dbReference type="PANTHER" id="PTHR15502">
    <property type="entry name" value="CALCINEURIN-BINDING PROTEIN CABIN 1-RELATED"/>
    <property type="match status" value="1"/>
</dbReference>
<evidence type="ECO:0000256" key="3">
    <source>
        <dbReference type="ARBA" id="ARBA00023242"/>
    </source>
</evidence>
<keyword evidence="6" id="KW-1185">Reference proteome</keyword>
<evidence type="ECO:0000256" key="1">
    <source>
        <dbReference type="ARBA" id="ARBA00004123"/>
    </source>
</evidence>
<evidence type="ECO:0000313" key="6">
    <source>
        <dbReference type="Proteomes" id="UP000094565"/>
    </source>
</evidence>